<proteinExistence type="predicted"/>
<evidence type="ECO:0000313" key="2">
    <source>
        <dbReference type="Proteomes" id="UP000752696"/>
    </source>
</evidence>
<reference evidence="1" key="1">
    <citation type="submission" date="2020-07" db="EMBL/GenBank/DDBJ databases">
        <authorList>
            <person name="Nazaruddin N."/>
        </authorList>
    </citation>
    <scope>NUCLEOTIDE SEQUENCE</scope>
</reference>
<feature type="non-terminal residue" evidence="1">
    <location>
        <position position="1"/>
    </location>
</feature>
<accession>A0A6V7HJ47</accession>
<evidence type="ECO:0000313" key="1">
    <source>
        <dbReference type="EMBL" id="CAD1480439.1"/>
    </source>
</evidence>
<dbReference type="Proteomes" id="UP000752696">
    <property type="component" value="Unassembled WGS sequence"/>
</dbReference>
<keyword evidence="2" id="KW-1185">Reference proteome</keyword>
<sequence>RFHGGADTACLPRALPPFYPIAKSIRTVRTTRMDGRFARKGWRQRNEDRDIEIKKV</sequence>
<gene>
    <name evidence="1" type="ORF">MHI_LOCUS937328</name>
</gene>
<comment type="caution">
    <text evidence="1">The sequence shown here is derived from an EMBL/GenBank/DDBJ whole genome shotgun (WGS) entry which is preliminary data.</text>
</comment>
<organism evidence="1 2">
    <name type="scientific">Heterotrigona itama</name>
    <dbReference type="NCBI Taxonomy" id="395501"/>
    <lineage>
        <taxon>Eukaryota</taxon>
        <taxon>Metazoa</taxon>
        <taxon>Ecdysozoa</taxon>
        <taxon>Arthropoda</taxon>
        <taxon>Hexapoda</taxon>
        <taxon>Insecta</taxon>
        <taxon>Pterygota</taxon>
        <taxon>Neoptera</taxon>
        <taxon>Endopterygota</taxon>
        <taxon>Hymenoptera</taxon>
        <taxon>Apocrita</taxon>
        <taxon>Aculeata</taxon>
        <taxon>Apoidea</taxon>
        <taxon>Anthophila</taxon>
        <taxon>Apidae</taxon>
        <taxon>Heterotrigona</taxon>
    </lineage>
</organism>
<dbReference type="EMBL" id="CAJDYZ010012006">
    <property type="protein sequence ID" value="CAD1480439.1"/>
    <property type="molecule type" value="Genomic_DNA"/>
</dbReference>
<protein>
    <submittedName>
        <fullName evidence="1">Uncharacterized protein</fullName>
    </submittedName>
</protein>
<name>A0A6V7HJ47_9HYME</name>
<dbReference type="AlphaFoldDB" id="A0A6V7HJ47"/>